<gene>
    <name evidence="11" type="ORF">FNAPI_10540</name>
</gene>
<evidence type="ECO:0000313" key="12">
    <source>
        <dbReference type="Proteomes" id="UP000574317"/>
    </source>
</evidence>
<evidence type="ECO:0000256" key="3">
    <source>
        <dbReference type="ARBA" id="ARBA00025783"/>
    </source>
</evidence>
<dbReference type="Gene3D" id="2.120.10.80">
    <property type="entry name" value="Kelch-type beta propeller"/>
    <property type="match status" value="2"/>
</dbReference>
<dbReference type="EMBL" id="JAAOAO010000471">
    <property type="protein sequence ID" value="KAF5540220.1"/>
    <property type="molecule type" value="Genomic_DNA"/>
</dbReference>
<proteinExistence type="inferred from homology"/>
<feature type="compositionally biased region" description="Basic and acidic residues" evidence="9">
    <location>
        <begin position="675"/>
        <end position="690"/>
    </location>
</feature>
<dbReference type="CDD" id="cd02440">
    <property type="entry name" value="AdoMet_MTases"/>
    <property type="match status" value="1"/>
</dbReference>
<comment type="catalytic activity">
    <reaction evidence="5">
        <text>a 5'-end (N(7)-methyl 5'-triphosphoguanosine)-ribonucleoside in snoRNA + S-adenosyl-L-methionine = a 5'-end (N(2),N(7)-dimethyl 5'-triphosphoguanosine)-ribonucleoside in snoRNA + S-adenosyl-L-homocysteine + H(+)</text>
        <dbReference type="Rhea" id="RHEA:78475"/>
        <dbReference type="Rhea" id="RHEA-COMP:19086"/>
        <dbReference type="Rhea" id="RHEA-COMP:19088"/>
        <dbReference type="ChEBI" id="CHEBI:15378"/>
        <dbReference type="ChEBI" id="CHEBI:57856"/>
        <dbReference type="ChEBI" id="CHEBI:59789"/>
        <dbReference type="ChEBI" id="CHEBI:156461"/>
        <dbReference type="ChEBI" id="CHEBI:172880"/>
    </reaction>
    <physiologicalReaction direction="left-to-right" evidence="5">
        <dbReference type="Rhea" id="RHEA:78476"/>
    </physiologicalReaction>
</comment>
<dbReference type="PANTHER" id="PTHR46063:SF1">
    <property type="entry name" value="KELCH DOMAIN-CONTAINING PROTEIN 4"/>
    <property type="match status" value="1"/>
</dbReference>
<evidence type="ECO:0000256" key="2">
    <source>
        <dbReference type="ARBA" id="ARBA00018517"/>
    </source>
</evidence>
<evidence type="ECO:0000256" key="9">
    <source>
        <dbReference type="SAM" id="MobiDB-lite"/>
    </source>
</evidence>
<dbReference type="SUPFAM" id="SSF117281">
    <property type="entry name" value="Kelch motif"/>
    <property type="match status" value="1"/>
</dbReference>
<dbReference type="GO" id="GO:0008168">
    <property type="term" value="F:methyltransferase activity"/>
    <property type="evidence" value="ECO:0007669"/>
    <property type="project" value="InterPro"/>
</dbReference>
<dbReference type="Pfam" id="PF13422">
    <property type="entry name" value="DUF4110"/>
    <property type="match status" value="1"/>
</dbReference>
<dbReference type="FunFam" id="3.40.50.150:FF:000270">
    <property type="entry name" value="RNA methylase family protein"/>
    <property type="match status" value="1"/>
</dbReference>
<evidence type="ECO:0000256" key="1">
    <source>
        <dbReference type="ARBA" id="ARBA00004797"/>
    </source>
</evidence>
<evidence type="ECO:0000256" key="7">
    <source>
        <dbReference type="ARBA" id="ARBA00049075"/>
    </source>
</evidence>
<accession>A0A8H5MU40</accession>
<dbReference type="PANTHER" id="PTHR46063">
    <property type="entry name" value="KELCH DOMAIN-CONTAINING PROTEIN"/>
    <property type="match status" value="1"/>
</dbReference>
<organism evidence="11 12">
    <name type="scientific">Fusarium napiforme</name>
    <dbReference type="NCBI Taxonomy" id="42672"/>
    <lineage>
        <taxon>Eukaryota</taxon>
        <taxon>Fungi</taxon>
        <taxon>Dikarya</taxon>
        <taxon>Ascomycota</taxon>
        <taxon>Pezizomycotina</taxon>
        <taxon>Sordariomycetes</taxon>
        <taxon>Hypocreomycetidae</taxon>
        <taxon>Hypocreales</taxon>
        <taxon>Nectriaceae</taxon>
        <taxon>Fusarium</taxon>
        <taxon>Fusarium fujikuroi species complex</taxon>
    </lineage>
</organism>
<dbReference type="SUPFAM" id="SSF53335">
    <property type="entry name" value="S-adenosyl-L-methionine-dependent methyltransferases"/>
    <property type="match status" value="1"/>
</dbReference>
<dbReference type="Proteomes" id="UP000574317">
    <property type="component" value="Unassembled WGS sequence"/>
</dbReference>
<dbReference type="InterPro" id="IPR019012">
    <property type="entry name" value="RNA_cap_Gua-N2-MeTrfase"/>
</dbReference>
<dbReference type="Pfam" id="PF09445">
    <property type="entry name" value="Methyltransf_15"/>
    <property type="match status" value="1"/>
</dbReference>
<dbReference type="InterPro" id="IPR025183">
    <property type="entry name" value="DUF4110"/>
</dbReference>
<dbReference type="AlphaFoldDB" id="A0A8H5MU40"/>
<dbReference type="Gene3D" id="3.40.50.150">
    <property type="entry name" value="Vaccinia Virus protein VP39"/>
    <property type="match status" value="1"/>
</dbReference>
<feature type="region of interest" description="Disordered" evidence="9">
    <location>
        <begin position="670"/>
        <end position="699"/>
    </location>
</feature>
<comment type="catalytic activity">
    <reaction evidence="4">
        <text>a 5'-end (N(2),N(7)-dimethyl 5'-triphosphoguanosine)-ribonucleoside in snoRNA + S-adenosyl-L-methionine = a 5'-end (N(2),N(2),N(7)-trimethyl 5'-triphosphoguanosine)-ribonucleoside in snoRNA + S-adenosyl-L-homocysteine + H(+)</text>
        <dbReference type="Rhea" id="RHEA:78507"/>
        <dbReference type="Rhea" id="RHEA-COMP:19088"/>
        <dbReference type="Rhea" id="RHEA-COMP:19090"/>
        <dbReference type="ChEBI" id="CHEBI:15378"/>
        <dbReference type="ChEBI" id="CHEBI:57856"/>
        <dbReference type="ChEBI" id="CHEBI:59789"/>
        <dbReference type="ChEBI" id="CHEBI:167623"/>
        <dbReference type="ChEBI" id="CHEBI:172880"/>
    </reaction>
    <physiologicalReaction direction="left-to-right" evidence="4">
        <dbReference type="Rhea" id="RHEA:78508"/>
    </physiologicalReaction>
</comment>
<comment type="similarity">
    <text evidence="3">Belongs to the methyltransferase superfamily. Trimethylguanosine synthase family.</text>
</comment>
<comment type="pathway">
    <text evidence="1">tRNA modification; wybutosine-tRNA(Phe) biosynthesis.</text>
</comment>
<evidence type="ECO:0000313" key="11">
    <source>
        <dbReference type="EMBL" id="KAF5540220.1"/>
    </source>
</evidence>
<feature type="compositionally biased region" description="Low complexity" evidence="9">
    <location>
        <begin position="801"/>
        <end position="813"/>
    </location>
</feature>
<keyword evidence="12" id="KW-1185">Reference proteome</keyword>
<evidence type="ECO:0000256" key="8">
    <source>
        <dbReference type="ARBA" id="ARBA00049790"/>
    </source>
</evidence>
<dbReference type="InterPro" id="IPR015915">
    <property type="entry name" value="Kelch-typ_b-propeller"/>
</dbReference>
<dbReference type="InterPro" id="IPR029063">
    <property type="entry name" value="SAM-dependent_MTases_sf"/>
</dbReference>
<feature type="domain" description="DUF4110" evidence="10">
    <location>
        <begin position="825"/>
        <end position="915"/>
    </location>
</feature>
<evidence type="ECO:0000259" key="10">
    <source>
        <dbReference type="Pfam" id="PF13422"/>
    </source>
</evidence>
<comment type="catalytic activity">
    <reaction evidence="7">
        <text>a 5'-end (N(7)-methyl 5'-triphosphoguanosine)-ribonucleoside in snRNA + S-adenosyl-L-methionine = a 5'-end (N(2),N(7)-dimethyl 5'-triphosphoguanosine)-ribonucleoside in snRNA + S-adenosyl-L-homocysteine + H(+)</text>
        <dbReference type="Rhea" id="RHEA:78471"/>
        <dbReference type="Rhea" id="RHEA-COMP:19085"/>
        <dbReference type="Rhea" id="RHEA-COMP:19087"/>
        <dbReference type="ChEBI" id="CHEBI:15378"/>
        <dbReference type="ChEBI" id="CHEBI:57856"/>
        <dbReference type="ChEBI" id="CHEBI:59789"/>
        <dbReference type="ChEBI" id="CHEBI:156461"/>
        <dbReference type="ChEBI" id="CHEBI:172880"/>
    </reaction>
    <physiologicalReaction direction="left-to-right" evidence="7">
        <dbReference type="Rhea" id="RHEA:78472"/>
    </physiologicalReaction>
</comment>
<feature type="region of interest" description="Disordered" evidence="9">
    <location>
        <begin position="625"/>
        <end position="652"/>
    </location>
</feature>
<sequence>MSLDDSEYSLKPAEELPLTDDCHHYQGKHEVPWDIQKYFAQRYSIFSLYDYGVYMTDDAWFGVTPEPVANQVAHDMYGTDQKKHILIDVFGGAGGNSIAFALSERWSRVISIERDPSTLACAQNNAKVYGIAPGLITWVLGDSFEYLDKLFNHTEELHPNLRVSLDETVLFASPPWGGPGYRTDEVFNLYNMQPYNLDDLHTAYDRLDHALFLPRTSDIRQIARLAPPDRKVEVVQYCMEGASKALVAYLPGKYSKAEKAAKQANKGEKKAKNKAAKVEGSDAEDVDLDEVLEEYRRQQEQFLKITETVIDAPPRARAASTLMASPHDSNTLLLFGGEYFNGSLAQFFNDLNIYNINRDEWRCVTSPNAPLPRSGHAWTRAGNPNHVYLFGGEFSSPKQGTFHHYSDFWRLEPATREWTKIESKGKDKSPSARSGHRMTYWKQYIILFGGFQDTSNQTKYLSDLWVFDTVNFVWHSPQLPPAQLKPDARSSFTLLPHEQGAVLYGGYSRVKATVNVKQKGNKGPSQAQRNVLIPKVHEDCFFLRISQPATDANPNAPPVVRWEKRKKPANTPNPTRAGATMAWHKGRGILFGGVHDVEASEEGMDSEFFNQLFAWNIERNRFMPLGLRKPRQQKKAATEPRGGRRGRAQANEDELLRQLAALETGASLDDADDIELAKKEEERDDDKPTREMPVTMEPPHVRFNAQLAIQDDVLYIYGGTFEKGDREFTFDDLYAIDLGKLDGCKEIFSRPVEDWIESDDEDDDEDEDEDEEDEEDEDEEEAGQQLYTPSKRKKKQDEVSEASSEPSSEPSTPSEEDETETVATSVDDGLPHPRPFESRREFFVRTSAEWQEILMTSLRWKNIQPETLAIKEIKAKAFELSEEKWWDCREEIVALEEEQEAAGIQEVVSLAERGDAASGGGARRR</sequence>
<protein>
    <recommendedName>
        <fullName evidence="2">Trimethylguanosine synthase</fullName>
    </recommendedName>
    <alternativeName>
        <fullName evidence="8">Cap-specific guanine-N(2) methyltransferase</fullName>
    </alternativeName>
</protein>
<reference evidence="11 12" key="1">
    <citation type="submission" date="2020-05" db="EMBL/GenBank/DDBJ databases">
        <title>Identification and distribution of gene clusters putatively required for synthesis of sphingolipid metabolism inhibitors in phylogenetically diverse species of the filamentous fungus Fusarium.</title>
        <authorList>
            <person name="Kim H.-S."/>
            <person name="Busman M."/>
            <person name="Brown D.W."/>
            <person name="Divon H."/>
            <person name="Uhlig S."/>
            <person name="Proctor R.H."/>
        </authorList>
    </citation>
    <scope>NUCLEOTIDE SEQUENCE [LARGE SCALE GENOMIC DNA]</scope>
    <source>
        <strain evidence="11 12">NRRL 25196</strain>
    </source>
</reference>
<comment type="catalytic activity">
    <reaction evidence="6">
        <text>a 5'-end (N(2),N(7)-dimethyl 5'-triphosphoguanosine)-ribonucleoside in snRNA + S-adenosyl-L-methionine = a 5'-end (N(2),N(2),N(7)-trimethyl 5'-triphosphoguanosine)-ribonucleoside in snRNA + S-adenosyl-L-homocysteine + H(+)</text>
        <dbReference type="Rhea" id="RHEA:78479"/>
        <dbReference type="Rhea" id="RHEA-COMP:19087"/>
        <dbReference type="Rhea" id="RHEA-COMP:19089"/>
        <dbReference type="ChEBI" id="CHEBI:15378"/>
        <dbReference type="ChEBI" id="CHEBI:57856"/>
        <dbReference type="ChEBI" id="CHEBI:59789"/>
        <dbReference type="ChEBI" id="CHEBI:167623"/>
        <dbReference type="ChEBI" id="CHEBI:172880"/>
    </reaction>
    <physiologicalReaction direction="left-to-right" evidence="6">
        <dbReference type="Rhea" id="RHEA:78480"/>
    </physiologicalReaction>
</comment>
<feature type="compositionally biased region" description="Acidic residues" evidence="9">
    <location>
        <begin position="754"/>
        <end position="782"/>
    </location>
</feature>
<dbReference type="InterPro" id="IPR052588">
    <property type="entry name" value="Kelch_domain_protein"/>
</dbReference>
<evidence type="ECO:0000256" key="5">
    <source>
        <dbReference type="ARBA" id="ARBA00048740"/>
    </source>
</evidence>
<evidence type="ECO:0000256" key="6">
    <source>
        <dbReference type="ARBA" id="ARBA00048763"/>
    </source>
</evidence>
<dbReference type="UniPathway" id="UPA00375"/>
<dbReference type="Pfam" id="PF24681">
    <property type="entry name" value="Kelch_KLHDC2_KLHL20_DRC7"/>
    <property type="match status" value="1"/>
</dbReference>
<name>A0A8H5MU40_9HYPO</name>
<comment type="caution">
    <text evidence="11">The sequence shown here is derived from an EMBL/GenBank/DDBJ whole genome shotgun (WGS) entry which is preliminary data.</text>
</comment>
<feature type="region of interest" description="Disordered" evidence="9">
    <location>
        <begin position="751"/>
        <end position="836"/>
    </location>
</feature>
<evidence type="ECO:0000256" key="4">
    <source>
        <dbReference type="ARBA" id="ARBA00047418"/>
    </source>
</evidence>
<dbReference type="GO" id="GO:0036261">
    <property type="term" value="P:7-methylguanosine cap hypermethylation"/>
    <property type="evidence" value="ECO:0007669"/>
    <property type="project" value="InterPro"/>
</dbReference>